<protein>
    <submittedName>
        <fullName evidence="1">CopG family transcriptional regulator</fullName>
    </submittedName>
</protein>
<name>A0A9D1FM91_9FIRM</name>
<gene>
    <name evidence="1" type="ORF">IAB51_06460</name>
</gene>
<organism evidence="1 2">
    <name type="scientific">Candidatus Merdivicinus excrementipullorum</name>
    <dbReference type="NCBI Taxonomy" id="2840867"/>
    <lineage>
        <taxon>Bacteria</taxon>
        <taxon>Bacillati</taxon>
        <taxon>Bacillota</taxon>
        <taxon>Clostridia</taxon>
        <taxon>Eubacteriales</taxon>
        <taxon>Oscillospiraceae</taxon>
        <taxon>Oscillospiraceae incertae sedis</taxon>
        <taxon>Candidatus Merdivicinus</taxon>
    </lineage>
</organism>
<comment type="caution">
    <text evidence="1">The sequence shown here is derived from an EMBL/GenBank/DDBJ whole genome shotgun (WGS) entry which is preliminary data.</text>
</comment>
<accession>A0A9D1FM91</accession>
<evidence type="ECO:0000313" key="2">
    <source>
        <dbReference type="Proteomes" id="UP000824002"/>
    </source>
</evidence>
<dbReference type="EMBL" id="DVJP01000042">
    <property type="protein sequence ID" value="HIS76441.1"/>
    <property type="molecule type" value="Genomic_DNA"/>
</dbReference>
<evidence type="ECO:0000313" key="1">
    <source>
        <dbReference type="EMBL" id="HIS76441.1"/>
    </source>
</evidence>
<proteinExistence type="predicted"/>
<dbReference type="AlphaFoldDB" id="A0A9D1FM91"/>
<dbReference type="Proteomes" id="UP000824002">
    <property type="component" value="Unassembled WGS sequence"/>
</dbReference>
<reference evidence="1" key="1">
    <citation type="submission" date="2020-10" db="EMBL/GenBank/DDBJ databases">
        <authorList>
            <person name="Gilroy R."/>
        </authorList>
    </citation>
    <scope>NUCLEOTIDE SEQUENCE</scope>
    <source>
        <strain evidence="1">CHK199-13235</strain>
    </source>
</reference>
<reference evidence="1" key="2">
    <citation type="journal article" date="2021" name="PeerJ">
        <title>Extensive microbial diversity within the chicken gut microbiome revealed by metagenomics and culture.</title>
        <authorList>
            <person name="Gilroy R."/>
            <person name="Ravi A."/>
            <person name="Getino M."/>
            <person name="Pursley I."/>
            <person name="Horton D.L."/>
            <person name="Alikhan N.F."/>
            <person name="Baker D."/>
            <person name="Gharbi K."/>
            <person name="Hall N."/>
            <person name="Watson M."/>
            <person name="Adriaenssens E.M."/>
            <person name="Foster-Nyarko E."/>
            <person name="Jarju S."/>
            <person name="Secka A."/>
            <person name="Antonio M."/>
            <person name="Oren A."/>
            <person name="Chaudhuri R.R."/>
            <person name="La Ragione R."/>
            <person name="Hildebrand F."/>
            <person name="Pallen M.J."/>
        </authorList>
    </citation>
    <scope>NUCLEOTIDE SEQUENCE</scope>
    <source>
        <strain evidence="1">CHK199-13235</strain>
    </source>
</reference>
<sequence length="68" mass="7993">MDELKITKKTEPVMFTIRVDKSIVDFYDNLSRETKRSRNELIAMALEFAMDKIKVESLPENQEKPAEM</sequence>